<accession>A0ABQ7GZA8</accession>
<keyword evidence="1" id="KW-0812">Transmembrane</keyword>
<keyword evidence="3" id="KW-1185">Reference proteome</keyword>
<evidence type="ECO:0000313" key="3">
    <source>
        <dbReference type="Proteomes" id="UP000815325"/>
    </source>
</evidence>
<protein>
    <submittedName>
        <fullName evidence="2">Uncharacterized protein</fullName>
    </submittedName>
</protein>
<feature type="transmembrane region" description="Helical" evidence="1">
    <location>
        <begin position="20"/>
        <end position="37"/>
    </location>
</feature>
<evidence type="ECO:0000256" key="1">
    <source>
        <dbReference type="SAM" id="Phobius"/>
    </source>
</evidence>
<keyword evidence="1" id="KW-1133">Transmembrane helix</keyword>
<proteinExistence type="predicted"/>
<organism evidence="2 3">
    <name type="scientific">Dunaliella salina</name>
    <name type="common">Green alga</name>
    <name type="synonym">Protococcus salinus</name>
    <dbReference type="NCBI Taxonomy" id="3046"/>
    <lineage>
        <taxon>Eukaryota</taxon>
        <taxon>Viridiplantae</taxon>
        <taxon>Chlorophyta</taxon>
        <taxon>core chlorophytes</taxon>
        <taxon>Chlorophyceae</taxon>
        <taxon>CS clade</taxon>
        <taxon>Chlamydomonadales</taxon>
        <taxon>Dunaliellaceae</taxon>
        <taxon>Dunaliella</taxon>
    </lineage>
</organism>
<sequence>MAEDRSQLELGQCRMASNTFGISYSLVASQLIMTHMAKEPFHPFPWAYLLVGLGALNSTLHIVNGWLCAAVLCAITVVAYLHYVTTVVVQVCQHLNISCFVIKPYHQASS</sequence>
<comment type="caution">
    <text evidence="2">The sequence shown here is derived from an EMBL/GenBank/DDBJ whole genome shotgun (WGS) entry which is preliminary data.</text>
</comment>
<dbReference type="Proteomes" id="UP000815325">
    <property type="component" value="Unassembled WGS sequence"/>
</dbReference>
<name>A0ABQ7GZA8_DUNSA</name>
<dbReference type="EMBL" id="MU069528">
    <property type="protein sequence ID" value="KAF5839937.1"/>
    <property type="molecule type" value="Genomic_DNA"/>
</dbReference>
<keyword evidence="1" id="KW-0472">Membrane</keyword>
<reference evidence="2" key="1">
    <citation type="submission" date="2017-08" db="EMBL/GenBank/DDBJ databases">
        <authorList>
            <person name="Polle J.E."/>
            <person name="Barry K."/>
            <person name="Cushman J."/>
            <person name="Schmutz J."/>
            <person name="Tran D."/>
            <person name="Hathwaick L.T."/>
            <person name="Yim W.C."/>
            <person name="Jenkins J."/>
            <person name="Mckie-Krisberg Z.M."/>
            <person name="Prochnik S."/>
            <person name="Lindquist E."/>
            <person name="Dockter R.B."/>
            <person name="Adam C."/>
            <person name="Molina H."/>
            <person name="Bunkerborg J."/>
            <person name="Jin E."/>
            <person name="Buchheim M."/>
            <person name="Magnuson J."/>
        </authorList>
    </citation>
    <scope>NUCLEOTIDE SEQUENCE</scope>
    <source>
        <strain evidence="2">CCAP 19/18</strain>
    </source>
</reference>
<feature type="transmembrane region" description="Helical" evidence="1">
    <location>
        <begin position="67"/>
        <end position="89"/>
    </location>
</feature>
<gene>
    <name evidence="2" type="ORF">DUNSADRAFT_18218</name>
</gene>
<evidence type="ECO:0000313" key="2">
    <source>
        <dbReference type="EMBL" id="KAF5839937.1"/>
    </source>
</evidence>